<evidence type="ECO:0000313" key="3">
    <source>
        <dbReference type="EMBL" id="CAL4780106.1"/>
    </source>
</evidence>
<reference evidence="3 4" key="2">
    <citation type="submission" date="2024-05" db="EMBL/GenBank/DDBJ databases">
        <authorList>
            <person name="Chen Y."/>
            <person name="Shah S."/>
            <person name="Dougan E. K."/>
            <person name="Thang M."/>
            <person name="Chan C."/>
        </authorList>
    </citation>
    <scope>NUCLEOTIDE SEQUENCE [LARGE SCALE GENOMIC DNA]</scope>
</reference>
<feature type="compositionally biased region" description="Basic and acidic residues" evidence="1">
    <location>
        <begin position="47"/>
        <end position="59"/>
    </location>
</feature>
<comment type="caution">
    <text evidence="2">The sequence shown here is derived from an EMBL/GenBank/DDBJ whole genome shotgun (WGS) entry which is preliminary data.</text>
</comment>
<dbReference type="EMBL" id="CAMXCT020001758">
    <property type="protein sequence ID" value="CAL1146169.1"/>
    <property type="molecule type" value="Genomic_DNA"/>
</dbReference>
<name>A0A9P1FX20_9DINO</name>
<dbReference type="AlphaFoldDB" id="A0A9P1FX20"/>
<dbReference type="EMBL" id="CAMXCT010001758">
    <property type="protein sequence ID" value="CAI3992794.1"/>
    <property type="molecule type" value="Genomic_DNA"/>
</dbReference>
<feature type="compositionally biased region" description="Polar residues" evidence="1">
    <location>
        <begin position="60"/>
        <end position="71"/>
    </location>
</feature>
<feature type="region of interest" description="Disordered" evidence="1">
    <location>
        <begin position="114"/>
        <end position="163"/>
    </location>
</feature>
<reference evidence="2" key="1">
    <citation type="submission" date="2022-10" db="EMBL/GenBank/DDBJ databases">
        <authorList>
            <person name="Chen Y."/>
            <person name="Dougan E. K."/>
            <person name="Chan C."/>
            <person name="Rhodes N."/>
            <person name="Thang M."/>
        </authorList>
    </citation>
    <scope>NUCLEOTIDE SEQUENCE</scope>
</reference>
<evidence type="ECO:0000256" key="1">
    <source>
        <dbReference type="SAM" id="MobiDB-lite"/>
    </source>
</evidence>
<feature type="compositionally biased region" description="Low complexity" evidence="1">
    <location>
        <begin position="119"/>
        <end position="128"/>
    </location>
</feature>
<proteinExistence type="predicted"/>
<sequence length="210" mass="23121">MGCCASTSADAGPGPSRLLRLSVGSQSIEEENGDRRVSTAVENGGKPGEDPTSREEEQNRASFRSWTDRSAQQPDRSLHQYWVMTLDTFLGEVGRRPSLFQTIVDLRRRTARWSRRFSPRSSMQSRSSIPGDRSSVQSRDRRAYLAPQVSRRSHAESQSAMVGSDIGRRIESLNVSQATNSGSFRVSRASRVSFDPGLDEAKGDGLGLQG</sequence>
<evidence type="ECO:0000313" key="4">
    <source>
        <dbReference type="Proteomes" id="UP001152797"/>
    </source>
</evidence>
<accession>A0A9P1FX20</accession>
<dbReference type="EMBL" id="CAMXCT030001758">
    <property type="protein sequence ID" value="CAL4780106.1"/>
    <property type="molecule type" value="Genomic_DNA"/>
</dbReference>
<evidence type="ECO:0000313" key="2">
    <source>
        <dbReference type="EMBL" id="CAI3992794.1"/>
    </source>
</evidence>
<feature type="region of interest" description="Disordered" evidence="1">
    <location>
        <begin position="25"/>
        <end position="71"/>
    </location>
</feature>
<gene>
    <name evidence="2" type="ORF">C1SCF055_LOCUS19590</name>
</gene>
<protein>
    <submittedName>
        <fullName evidence="2">Uncharacterized protein</fullName>
    </submittedName>
</protein>
<organism evidence="2">
    <name type="scientific">Cladocopium goreaui</name>
    <dbReference type="NCBI Taxonomy" id="2562237"/>
    <lineage>
        <taxon>Eukaryota</taxon>
        <taxon>Sar</taxon>
        <taxon>Alveolata</taxon>
        <taxon>Dinophyceae</taxon>
        <taxon>Suessiales</taxon>
        <taxon>Symbiodiniaceae</taxon>
        <taxon>Cladocopium</taxon>
    </lineage>
</organism>
<dbReference type="Proteomes" id="UP001152797">
    <property type="component" value="Unassembled WGS sequence"/>
</dbReference>
<keyword evidence="4" id="KW-1185">Reference proteome</keyword>